<dbReference type="SUPFAM" id="SSF101790">
    <property type="entry name" value="Aminomethyltransferase beta-barrel domain"/>
    <property type="match status" value="1"/>
</dbReference>
<comment type="subcellular location">
    <subcellularLocation>
        <location evidence="3">Cytoplasm</location>
    </subcellularLocation>
</comment>
<dbReference type="PANTHER" id="PTHR43757">
    <property type="entry name" value="AMINOMETHYLTRANSFERASE"/>
    <property type="match status" value="1"/>
</dbReference>
<dbReference type="GO" id="GO:0008115">
    <property type="term" value="F:sarcosine oxidase activity"/>
    <property type="evidence" value="ECO:0007669"/>
    <property type="project" value="UniProtKB-UniRule"/>
</dbReference>
<comment type="cofactor">
    <cofactor evidence="3">
        <name>NAD(+)</name>
        <dbReference type="ChEBI" id="CHEBI:57540"/>
    </cofactor>
    <text evidence="3">Binds 1 NAD(+) per subunit.</text>
</comment>
<dbReference type="InterPro" id="IPR028896">
    <property type="entry name" value="GcvT/YgfZ/DmdA"/>
</dbReference>
<evidence type="ECO:0000313" key="9">
    <source>
        <dbReference type="Proteomes" id="UP000246018"/>
    </source>
</evidence>
<evidence type="ECO:0000256" key="1">
    <source>
        <dbReference type="ARBA" id="ARBA00008609"/>
    </source>
</evidence>
<keyword evidence="9" id="KW-1185">Reference proteome</keyword>
<dbReference type="PRINTS" id="PR00411">
    <property type="entry name" value="PNDRDTASEI"/>
</dbReference>
<dbReference type="Gene3D" id="3.10.20.440">
    <property type="entry name" value="2Fe-2S iron-sulphur cluster binding domain, sarcosine oxidase, alpha subunit, N-terminal domain"/>
    <property type="match status" value="1"/>
</dbReference>
<dbReference type="SUPFAM" id="SSF51905">
    <property type="entry name" value="FAD/NAD(P)-binding domain"/>
    <property type="match status" value="1"/>
</dbReference>
<dbReference type="GO" id="GO:0000166">
    <property type="term" value="F:nucleotide binding"/>
    <property type="evidence" value="ECO:0007669"/>
    <property type="project" value="UniProtKB-KW"/>
</dbReference>
<dbReference type="InterPro" id="IPR023753">
    <property type="entry name" value="FAD/NAD-binding_dom"/>
</dbReference>
<dbReference type="GO" id="GO:0046653">
    <property type="term" value="P:tetrahydrofolate metabolic process"/>
    <property type="evidence" value="ECO:0007669"/>
    <property type="project" value="UniProtKB-UniRule"/>
</dbReference>
<evidence type="ECO:0000259" key="4">
    <source>
        <dbReference type="Pfam" id="PF01571"/>
    </source>
</evidence>
<dbReference type="InterPro" id="IPR006277">
    <property type="entry name" value="Sarcosine_oxidase_asu"/>
</dbReference>
<dbReference type="InterPro" id="IPR006222">
    <property type="entry name" value="GCVT_N"/>
</dbReference>
<dbReference type="Pfam" id="PF13510">
    <property type="entry name" value="Fer2_4"/>
    <property type="match status" value="1"/>
</dbReference>
<keyword evidence="3" id="KW-0520">NAD</keyword>
<dbReference type="EMBL" id="QDGZ01000011">
    <property type="protein sequence ID" value="PVG80912.1"/>
    <property type="molecule type" value="Genomic_DNA"/>
</dbReference>
<dbReference type="PIRSF" id="PIRSF037980">
    <property type="entry name" value="SoxA"/>
    <property type="match status" value="1"/>
</dbReference>
<feature type="domain" description="SoxA A3" evidence="7">
    <location>
        <begin position="477"/>
        <end position="560"/>
    </location>
</feature>
<dbReference type="PRINTS" id="PR00368">
    <property type="entry name" value="FADPNR"/>
</dbReference>
<comment type="caution">
    <text evidence="8">The sequence shown here is derived from an EMBL/GenBank/DDBJ whole genome shotgun (WGS) entry which is preliminary data.</text>
</comment>
<proteinExistence type="inferred from homology"/>
<dbReference type="Pfam" id="PF08669">
    <property type="entry name" value="GCV_T_C"/>
    <property type="match status" value="1"/>
</dbReference>
<dbReference type="InterPro" id="IPR041117">
    <property type="entry name" value="SoxA_A3"/>
</dbReference>
<dbReference type="Gene3D" id="3.50.50.60">
    <property type="entry name" value="FAD/NAD(P)-binding domain"/>
    <property type="match status" value="1"/>
</dbReference>
<reference evidence="8 9" key="1">
    <citation type="submission" date="2018-04" db="EMBL/GenBank/DDBJ databases">
        <title>Genome of Nocardioides gansuensis WSJ-1.</title>
        <authorList>
            <person name="Wu S."/>
            <person name="Wang G."/>
        </authorList>
    </citation>
    <scope>NUCLEOTIDE SEQUENCE [LARGE SCALE GENOMIC DNA]</scope>
    <source>
        <strain evidence="8 9">WSJ-1</strain>
    </source>
</reference>
<evidence type="ECO:0000256" key="2">
    <source>
        <dbReference type="ARBA" id="ARBA00023002"/>
    </source>
</evidence>
<protein>
    <recommendedName>
        <fullName evidence="3">Sarcosine oxidase subunit alpha</fullName>
        <ecNumber evidence="3">1.5.3.24</ecNumber>
    </recommendedName>
</protein>
<comment type="catalytic activity">
    <reaction evidence="3">
        <text>sarcosine + (6S)-5,6,7,8-tetrahydrofolate + O2 = (6R)-5,10-methylene-5,6,7,8-tetrahydrofolate + glycine + H2O2</text>
        <dbReference type="Rhea" id="RHEA:70455"/>
        <dbReference type="ChEBI" id="CHEBI:15379"/>
        <dbReference type="ChEBI" id="CHEBI:15636"/>
        <dbReference type="ChEBI" id="CHEBI:16240"/>
        <dbReference type="ChEBI" id="CHEBI:57305"/>
        <dbReference type="ChEBI" id="CHEBI:57433"/>
        <dbReference type="ChEBI" id="CHEBI:57453"/>
        <dbReference type="EC" id="1.5.3.24"/>
    </reaction>
</comment>
<evidence type="ECO:0000313" key="8">
    <source>
        <dbReference type="EMBL" id="PVG80912.1"/>
    </source>
</evidence>
<comment type="similarity">
    <text evidence="1 3">Belongs to the GcvT family.</text>
</comment>
<feature type="domain" description="Aminomethyltransferase C-terminal" evidence="6">
    <location>
        <begin position="865"/>
        <end position="954"/>
    </location>
</feature>
<feature type="domain" description="GCVT N-terminal" evidence="4">
    <location>
        <begin position="574"/>
        <end position="846"/>
    </location>
</feature>
<gene>
    <name evidence="8" type="ORF">DDE18_20285</name>
</gene>
<dbReference type="EC" id="1.5.3.24" evidence="3"/>
<dbReference type="InterPro" id="IPR027266">
    <property type="entry name" value="TrmE/GcvT-like"/>
</dbReference>
<keyword evidence="2 3" id="KW-0560">Oxidoreductase</keyword>
<dbReference type="Pfam" id="PF01571">
    <property type="entry name" value="GCV_T"/>
    <property type="match status" value="1"/>
</dbReference>
<dbReference type="PANTHER" id="PTHR43757:SF2">
    <property type="entry name" value="AMINOMETHYLTRANSFERASE, MITOCHONDRIAL"/>
    <property type="match status" value="1"/>
</dbReference>
<dbReference type="GO" id="GO:0005737">
    <property type="term" value="C:cytoplasm"/>
    <property type="evidence" value="ECO:0007669"/>
    <property type="project" value="UniProtKB-SubCell"/>
</dbReference>
<dbReference type="SUPFAM" id="SSF103025">
    <property type="entry name" value="Folate-binding domain"/>
    <property type="match status" value="1"/>
</dbReference>
<dbReference type="InterPro" id="IPR013977">
    <property type="entry name" value="GcvT_C"/>
</dbReference>
<dbReference type="AlphaFoldDB" id="A0A2T8F5E7"/>
<sequence>MGTQTNRLPSGGRIDRSTVLTFTVDGVEHTGHPGDTIASALIANGRVRIGDSIYRGRPRGILAAGGEEPNALVQILGEHSEPSVTATIRSLTDGLKAKTLSGLGVLDPEPDTAAYDKKFVHTDVLVIGAGPSGLAAALSAARSGARVILMDEQAELGGSLLASRTELVDGKPAIDWVAEAAATLAAADEVTVLTRTAAFGSYDDNYVLAVEDRAGGSSAPQPDGVSRQRVWHIRAAQVILANGAYERPLVFAGNDVPGVMLAGAVRTYLNRYAVTPGRRFVVATTNDSAYDVVEDIVAAGLEVAAVLDARSSLSARATEVAASGVRVLRGTTVERAEGDPDTAFLTRVHAATIADDDTITPLETIDADVLAVSAGWSPLVHLHTQRQGTTRWDAALAAFVPDSKVKDQWVVGSNRGTAVLDEALREGALAGSGAATAAGFAVEPLSVGGTSRQSTAGETRQLWLVPAAEGEPGEWDEHFVDLQRDQTVADVWRATGAGMRSVEHVKRYTSIGTGQDQGKTSGVNAGGVIAAALGLEVGEVGFSNHRAPYTPVLFAALAGRERGELFDPKRITPIHGWHVEAGAEFEVVGQWLRPWYFPQDGEDIDAAVARECGAVRAGVGMMDASTLGKIEIQGPDAGEFLNRIYTNAYKKLAVGSARYGVMCKPDGMMFDDGVTLRLSDDRYYMHTTTGGAAGVLDWLEEWLQTEWPELEVHCTSVTEQWSTVAVVGPKSREVIARVAPDLDVSNDAFGFMTFQETVLASGIPARVCRISFSGELAFEINVSGWYGRQVWEDVFAAGAEFGITPYGTETMHVLRAEKGYPIVGQDTDGTVTPQDAGMEWIVSKTKDFVGKRSYTRADNVRSDRKHMVGLLPVDRTTRLPEGSQVIEAGPELSERPKPVPMLGHVTSSYHSVALERPFALALIKGGRDRIGDVLLAPVGDRLVEVEVTSPVLYDPEGAKRDG</sequence>
<dbReference type="Proteomes" id="UP000246018">
    <property type="component" value="Unassembled WGS sequence"/>
</dbReference>
<dbReference type="Pfam" id="PF07992">
    <property type="entry name" value="Pyr_redox_2"/>
    <property type="match status" value="1"/>
</dbReference>
<organism evidence="8 9">
    <name type="scientific">Nocardioides gansuensis</name>
    <dbReference type="NCBI Taxonomy" id="2138300"/>
    <lineage>
        <taxon>Bacteria</taxon>
        <taxon>Bacillati</taxon>
        <taxon>Actinomycetota</taxon>
        <taxon>Actinomycetes</taxon>
        <taxon>Propionibacteriales</taxon>
        <taxon>Nocardioidaceae</taxon>
        <taxon>Nocardioides</taxon>
    </lineage>
</organism>
<evidence type="ECO:0000259" key="6">
    <source>
        <dbReference type="Pfam" id="PF08669"/>
    </source>
</evidence>
<evidence type="ECO:0000259" key="7">
    <source>
        <dbReference type="Pfam" id="PF17806"/>
    </source>
</evidence>
<dbReference type="Gene3D" id="3.30.1360.120">
    <property type="entry name" value="Probable tRNA modification gtpase trme, domain 1"/>
    <property type="match status" value="1"/>
</dbReference>
<dbReference type="OrthoDB" id="9774591at2"/>
<dbReference type="InterPro" id="IPR036188">
    <property type="entry name" value="FAD/NAD-bd_sf"/>
</dbReference>
<dbReference type="RefSeq" id="WP_116574093.1">
    <property type="nucleotide sequence ID" value="NZ_QDGZ01000011.1"/>
</dbReference>
<feature type="domain" description="FAD/NAD(P)-binding" evidence="5">
    <location>
        <begin position="123"/>
        <end position="385"/>
    </location>
</feature>
<name>A0A2T8F5E7_9ACTN</name>
<accession>A0A2T8F5E7</accession>
<dbReference type="Pfam" id="PF17806">
    <property type="entry name" value="SO_alpha_A3"/>
    <property type="match status" value="1"/>
</dbReference>
<keyword evidence="3" id="KW-0547">Nucleotide-binding</keyword>
<dbReference type="InterPro" id="IPR042204">
    <property type="entry name" value="2Fe-2S-bd_N"/>
</dbReference>
<dbReference type="InterPro" id="IPR029043">
    <property type="entry name" value="GcvT/YgfZ_C"/>
</dbReference>
<evidence type="ECO:0000259" key="5">
    <source>
        <dbReference type="Pfam" id="PF07992"/>
    </source>
</evidence>
<evidence type="ECO:0000256" key="3">
    <source>
        <dbReference type="PIRNR" id="PIRNR037980"/>
    </source>
</evidence>
<keyword evidence="3" id="KW-0963">Cytoplasm</keyword>